<sequence length="175" mass="19905">MKSVILYITVFALPFSAFASRVPSYSGEEHPVHVVSLDHNWHHRTRALSEYSPYRSSEAFHLEGYDDAPRLLGDEFDPSTSLDPQFFEQGYPTTHKYGPTFTNFPARNGLIIETQSAAFSHSSALQPRPDHVKYEYLLTSSPLIDFMVYQGARKTHSDSQVFWRPQEDTSGLSKS</sequence>
<feature type="chain" id="PRO_5041930007" evidence="1">
    <location>
        <begin position="20"/>
        <end position="175"/>
    </location>
</feature>
<keyword evidence="1" id="KW-0732">Signal</keyword>
<proteinExistence type="predicted"/>
<feature type="signal peptide" evidence="1">
    <location>
        <begin position="1"/>
        <end position="19"/>
    </location>
</feature>
<dbReference type="AlphaFoldDB" id="A0AAD5UY59"/>
<evidence type="ECO:0000313" key="3">
    <source>
        <dbReference type="Proteomes" id="UP001212997"/>
    </source>
</evidence>
<name>A0AAD5UY59_9APHY</name>
<accession>A0AAD5UY59</accession>
<dbReference type="Proteomes" id="UP001212997">
    <property type="component" value="Unassembled WGS sequence"/>
</dbReference>
<dbReference type="EMBL" id="JANAWD010000354">
    <property type="protein sequence ID" value="KAJ3480812.1"/>
    <property type="molecule type" value="Genomic_DNA"/>
</dbReference>
<keyword evidence="3" id="KW-1185">Reference proteome</keyword>
<protein>
    <submittedName>
        <fullName evidence="2">Uncharacterized protein</fullName>
    </submittedName>
</protein>
<evidence type="ECO:0000313" key="2">
    <source>
        <dbReference type="EMBL" id="KAJ3480812.1"/>
    </source>
</evidence>
<organism evidence="2 3">
    <name type="scientific">Meripilus lineatus</name>
    <dbReference type="NCBI Taxonomy" id="2056292"/>
    <lineage>
        <taxon>Eukaryota</taxon>
        <taxon>Fungi</taxon>
        <taxon>Dikarya</taxon>
        <taxon>Basidiomycota</taxon>
        <taxon>Agaricomycotina</taxon>
        <taxon>Agaricomycetes</taxon>
        <taxon>Polyporales</taxon>
        <taxon>Meripilaceae</taxon>
        <taxon>Meripilus</taxon>
    </lineage>
</organism>
<comment type="caution">
    <text evidence="2">The sequence shown here is derived from an EMBL/GenBank/DDBJ whole genome shotgun (WGS) entry which is preliminary data.</text>
</comment>
<evidence type="ECO:0000256" key="1">
    <source>
        <dbReference type="SAM" id="SignalP"/>
    </source>
</evidence>
<reference evidence="2" key="1">
    <citation type="submission" date="2022-07" db="EMBL/GenBank/DDBJ databases">
        <title>Genome Sequence of Physisporinus lineatus.</title>
        <authorList>
            <person name="Buettner E."/>
        </authorList>
    </citation>
    <scope>NUCLEOTIDE SEQUENCE</scope>
    <source>
        <strain evidence="2">VT162</strain>
    </source>
</reference>
<gene>
    <name evidence="2" type="ORF">NLI96_g8084</name>
</gene>